<dbReference type="PROSITE" id="PS00028">
    <property type="entry name" value="ZINC_FINGER_C2H2_1"/>
    <property type="match status" value="5"/>
</dbReference>
<dbReference type="SMART" id="SM00355">
    <property type="entry name" value="ZnF_C2H2"/>
    <property type="match status" value="6"/>
</dbReference>
<name>A0ABP0VJU0_9BRYO</name>
<keyword evidence="6" id="KW-0862">Zinc</keyword>
<feature type="domain" description="C2H2-type" evidence="13">
    <location>
        <begin position="318"/>
        <end position="345"/>
    </location>
</feature>
<evidence type="ECO:0000256" key="2">
    <source>
        <dbReference type="ARBA" id="ARBA00022499"/>
    </source>
</evidence>
<evidence type="ECO:0000256" key="5">
    <source>
        <dbReference type="ARBA" id="ARBA00022771"/>
    </source>
</evidence>
<evidence type="ECO:0000256" key="11">
    <source>
        <dbReference type="PROSITE-ProRule" id="PRU00042"/>
    </source>
</evidence>
<feature type="domain" description="C2H2-type" evidence="13">
    <location>
        <begin position="346"/>
        <end position="368"/>
    </location>
</feature>
<keyword evidence="3" id="KW-0479">Metal-binding</keyword>
<sequence>DILVCGVCQREFALADILKFISHKVNSCSNKENCRINAFNNASDDDLDDIEHELPVISGQNETDIDVNNINNINESNTSPVINLRKQTPSIINSSQRHKLIKLRHHRLHSHRSQQNLFNTSRQPSLSPCSGNQNPEPFSQMCCTCKQVFNSSWVLIQHAQNVHGLKIYVDIFNMPPPPTLSFDTHLDFYSQRLRQLAGATSPAAAGAALSDRSVTPTLQSTQQPSSPKTKSCEFCGKSFRFMSNLIVHRRSHTGEKPFKCHICNHACTQASKLKRHMKTHLRERNNVSLAINTSSGRTANTPPTSERRKEHHTRSRNDTCEYCGKIFKNCSNLTVHRRSHTGEKPYKCELCSYACAQSSKLTRHMKTHGRLGKDVYKCRFCDMPFSVPSTLEKHMRKYTGKG</sequence>
<dbReference type="InterPro" id="IPR051497">
    <property type="entry name" value="Dev/Hematopoietic_TF"/>
</dbReference>
<evidence type="ECO:0000256" key="9">
    <source>
        <dbReference type="ARBA" id="ARBA00023163"/>
    </source>
</evidence>
<accession>A0ABP0VJU0</accession>
<feature type="compositionally biased region" description="Polar residues" evidence="12">
    <location>
        <begin position="212"/>
        <end position="229"/>
    </location>
</feature>
<comment type="caution">
    <text evidence="14">The sequence shown here is derived from an EMBL/GenBank/DDBJ whole genome shotgun (WGS) entry which is preliminary data.</text>
</comment>
<evidence type="ECO:0000256" key="7">
    <source>
        <dbReference type="ARBA" id="ARBA00022843"/>
    </source>
</evidence>
<evidence type="ECO:0000256" key="6">
    <source>
        <dbReference type="ARBA" id="ARBA00022833"/>
    </source>
</evidence>
<evidence type="ECO:0000256" key="10">
    <source>
        <dbReference type="ARBA" id="ARBA00023242"/>
    </source>
</evidence>
<dbReference type="Pfam" id="PF00096">
    <property type="entry name" value="zf-C2H2"/>
    <property type="match status" value="4"/>
</dbReference>
<dbReference type="Pfam" id="PF23611">
    <property type="entry name" value="zf-C2H2_16"/>
    <property type="match status" value="1"/>
</dbReference>
<evidence type="ECO:0000256" key="8">
    <source>
        <dbReference type="ARBA" id="ARBA00023015"/>
    </source>
</evidence>
<dbReference type="PANTHER" id="PTHR45993:SF6">
    <property type="entry name" value="C2H2-TYPE DOMAIN-CONTAINING PROTEIN"/>
    <property type="match status" value="1"/>
</dbReference>
<dbReference type="Pfam" id="PF25491">
    <property type="entry name" value="CCHC_BCL-11A"/>
    <property type="match status" value="1"/>
</dbReference>
<evidence type="ECO:0000313" key="14">
    <source>
        <dbReference type="EMBL" id="CAK9253350.1"/>
    </source>
</evidence>
<keyword evidence="10" id="KW-0539">Nucleus</keyword>
<dbReference type="InterPro" id="IPR013087">
    <property type="entry name" value="Znf_C2H2_type"/>
</dbReference>
<feature type="domain" description="C2H2-type" evidence="13">
    <location>
        <begin position="258"/>
        <end position="285"/>
    </location>
</feature>
<dbReference type="PANTHER" id="PTHR45993">
    <property type="entry name" value="B-CELL LYMPHOMA/LEUKEMIA 11"/>
    <property type="match status" value="1"/>
</dbReference>
<feature type="region of interest" description="Disordered" evidence="12">
    <location>
        <begin position="207"/>
        <end position="229"/>
    </location>
</feature>
<keyword evidence="8" id="KW-0805">Transcription regulation</keyword>
<keyword evidence="15" id="KW-1185">Reference proteome</keyword>
<feature type="domain" description="C2H2-type" evidence="13">
    <location>
        <begin position="230"/>
        <end position="257"/>
    </location>
</feature>
<keyword evidence="7" id="KW-0832">Ubl conjugation</keyword>
<dbReference type="InterPro" id="IPR036236">
    <property type="entry name" value="Znf_C2H2_sf"/>
</dbReference>
<proteinExistence type="predicted"/>
<dbReference type="Gene3D" id="3.30.160.60">
    <property type="entry name" value="Classic Zinc Finger"/>
    <property type="match status" value="5"/>
</dbReference>
<dbReference type="SUPFAM" id="SSF57667">
    <property type="entry name" value="beta-beta-alpha zinc fingers"/>
    <property type="match status" value="3"/>
</dbReference>
<evidence type="ECO:0000256" key="12">
    <source>
        <dbReference type="SAM" id="MobiDB-lite"/>
    </source>
</evidence>
<feature type="non-terminal residue" evidence="14">
    <location>
        <position position="402"/>
    </location>
</feature>
<feature type="region of interest" description="Disordered" evidence="12">
    <location>
        <begin position="289"/>
        <end position="313"/>
    </location>
</feature>
<evidence type="ECO:0000313" key="15">
    <source>
        <dbReference type="Proteomes" id="UP001497444"/>
    </source>
</evidence>
<reference evidence="14" key="1">
    <citation type="submission" date="2024-02" db="EMBL/GenBank/DDBJ databases">
        <authorList>
            <consortium name="ELIXIR-Norway"/>
            <consortium name="Elixir Norway"/>
        </authorList>
    </citation>
    <scope>NUCLEOTIDE SEQUENCE</scope>
</reference>
<dbReference type="Proteomes" id="UP001497444">
    <property type="component" value="Unassembled WGS sequence"/>
</dbReference>
<keyword evidence="5 11" id="KW-0863">Zinc-finger</keyword>
<evidence type="ECO:0000256" key="1">
    <source>
        <dbReference type="ARBA" id="ARBA00004123"/>
    </source>
</evidence>
<dbReference type="InterPro" id="IPR056438">
    <property type="entry name" value="Znf-C2H2_CTCF"/>
</dbReference>
<dbReference type="InterPro" id="IPR057448">
    <property type="entry name" value="BCL-11A_Znf_CCHC"/>
</dbReference>
<keyword evidence="9" id="KW-0804">Transcription</keyword>
<feature type="domain" description="C2H2-type" evidence="13">
    <location>
        <begin position="376"/>
        <end position="402"/>
    </location>
</feature>
<feature type="compositionally biased region" description="Polar residues" evidence="12">
    <location>
        <begin position="289"/>
        <end position="304"/>
    </location>
</feature>
<organism evidence="14 15">
    <name type="scientific">Sphagnum jensenii</name>
    <dbReference type="NCBI Taxonomy" id="128206"/>
    <lineage>
        <taxon>Eukaryota</taxon>
        <taxon>Viridiplantae</taxon>
        <taxon>Streptophyta</taxon>
        <taxon>Embryophyta</taxon>
        <taxon>Bryophyta</taxon>
        <taxon>Sphagnophytina</taxon>
        <taxon>Sphagnopsida</taxon>
        <taxon>Sphagnales</taxon>
        <taxon>Sphagnaceae</taxon>
        <taxon>Sphagnum</taxon>
    </lineage>
</organism>
<protein>
    <recommendedName>
        <fullName evidence="13">C2H2-type domain-containing protein</fullName>
    </recommendedName>
</protein>
<gene>
    <name evidence="14" type="ORF">CSSPJE1EN1_LOCUS28728</name>
</gene>
<keyword evidence="4" id="KW-0677">Repeat</keyword>
<evidence type="ECO:0000256" key="3">
    <source>
        <dbReference type="ARBA" id="ARBA00022723"/>
    </source>
</evidence>
<feature type="non-terminal residue" evidence="14">
    <location>
        <position position="1"/>
    </location>
</feature>
<comment type="subcellular location">
    <subcellularLocation>
        <location evidence="1">Nucleus</location>
    </subcellularLocation>
</comment>
<evidence type="ECO:0000259" key="13">
    <source>
        <dbReference type="PROSITE" id="PS50157"/>
    </source>
</evidence>
<dbReference type="EMBL" id="CAXAQS010000824">
    <property type="protein sequence ID" value="CAK9253350.1"/>
    <property type="molecule type" value="Genomic_DNA"/>
</dbReference>
<keyword evidence="2" id="KW-1017">Isopeptide bond</keyword>
<evidence type="ECO:0000256" key="4">
    <source>
        <dbReference type="ARBA" id="ARBA00022737"/>
    </source>
</evidence>
<dbReference type="PROSITE" id="PS50157">
    <property type="entry name" value="ZINC_FINGER_C2H2_2"/>
    <property type="match status" value="5"/>
</dbReference>